<dbReference type="EMBL" id="LJJB01000013">
    <property type="protein sequence ID" value="KQL44607.1"/>
    <property type="molecule type" value="Genomic_DNA"/>
</dbReference>
<accession>A0ABR5N280</accession>
<dbReference type="RefSeq" id="WP_055747194.1">
    <property type="nucleotide sequence ID" value="NZ_LJJB01000013.1"/>
</dbReference>
<proteinExistence type="predicted"/>
<keyword evidence="1" id="KW-1133">Transmembrane helix</keyword>
<name>A0ABR5N280_BRECH</name>
<evidence type="ECO:0000256" key="1">
    <source>
        <dbReference type="SAM" id="Phobius"/>
    </source>
</evidence>
<keyword evidence="1" id="KW-0472">Membrane</keyword>
<evidence type="ECO:0000313" key="3">
    <source>
        <dbReference type="Proteomes" id="UP000051063"/>
    </source>
</evidence>
<comment type="caution">
    <text evidence="2">The sequence shown here is derived from an EMBL/GenBank/DDBJ whole genome shotgun (WGS) entry which is preliminary data.</text>
</comment>
<keyword evidence="1" id="KW-0812">Transmembrane</keyword>
<reference evidence="2 3" key="1">
    <citation type="submission" date="2015-09" db="EMBL/GenBank/DDBJ databases">
        <title>Genome sequencing project for genomic taxonomy and phylogenomics of Bacillus-like bacteria.</title>
        <authorList>
            <person name="Liu B."/>
            <person name="Wang J."/>
            <person name="Zhu Y."/>
            <person name="Liu G."/>
            <person name="Chen Q."/>
            <person name="Chen Z."/>
            <person name="Lan J."/>
            <person name="Che J."/>
            <person name="Ge C."/>
            <person name="Shi H."/>
            <person name="Pan Z."/>
            <person name="Liu X."/>
        </authorList>
    </citation>
    <scope>NUCLEOTIDE SEQUENCE [LARGE SCALE GENOMIC DNA]</scope>
    <source>
        <strain evidence="2 3">DSM 8552</strain>
    </source>
</reference>
<gene>
    <name evidence="2" type="ORF">AN963_24840</name>
</gene>
<organism evidence="2 3">
    <name type="scientific">Brevibacillus choshinensis</name>
    <dbReference type="NCBI Taxonomy" id="54911"/>
    <lineage>
        <taxon>Bacteria</taxon>
        <taxon>Bacillati</taxon>
        <taxon>Bacillota</taxon>
        <taxon>Bacilli</taxon>
        <taxon>Bacillales</taxon>
        <taxon>Paenibacillaceae</taxon>
        <taxon>Brevibacillus</taxon>
    </lineage>
</organism>
<keyword evidence="3" id="KW-1185">Reference proteome</keyword>
<evidence type="ECO:0000313" key="2">
    <source>
        <dbReference type="EMBL" id="KQL44607.1"/>
    </source>
</evidence>
<protein>
    <submittedName>
        <fullName evidence="2">Uncharacterized protein</fullName>
    </submittedName>
</protein>
<sequence length="191" mass="21419">MSKSSTGNIIGPFITLIVLMLLFGIVKGCNAVVQYFSEGSTEEQGQIVLEFEREMNSIEGSVEGLGDQVAEEVRKIADHKVPDLDKLKDAENKFHSVSERIKSLEIPSGLTEEREQKLKDIQTDMEQVYAFKSYAMMDARHFIINSDPKSLQDFVTNTSLAQDNLTNVVTDMVMLKKELGVLDVDVTQQKK</sequence>
<dbReference type="Proteomes" id="UP000051063">
    <property type="component" value="Unassembled WGS sequence"/>
</dbReference>
<feature type="transmembrane region" description="Helical" evidence="1">
    <location>
        <begin position="7"/>
        <end position="26"/>
    </location>
</feature>